<dbReference type="Proteomes" id="UP001371456">
    <property type="component" value="Unassembled WGS sequence"/>
</dbReference>
<dbReference type="EMBL" id="JBANQN010000007">
    <property type="protein sequence ID" value="KAK6784109.1"/>
    <property type="molecule type" value="Genomic_DNA"/>
</dbReference>
<dbReference type="AlphaFoldDB" id="A0AAN8TA33"/>
<gene>
    <name evidence="1" type="ORF">RDI58_017563</name>
</gene>
<sequence length="88" mass="9815">MEMLNEHWAKLKGLTIAAKNFLLLEELSISITEGDAESVTKDDAESVDRYYPLLKSLILNNTSFDLVGSPVLEDNNKALTITKNMSEL</sequence>
<evidence type="ECO:0000313" key="1">
    <source>
        <dbReference type="EMBL" id="KAK6784109.1"/>
    </source>
</evidence>
<comment type="caution">
    <text evidence="1">The sequence shown here is derived from an EMBL/GenBank/DDBJ whole genome shotgun (WGS) entry which is preliminary data.</text>
</comment>
<organism evidence="1 2">
    <name type="scientific">Solanum bulbocastanum</name>
    <name type="common">Wild potato</name>
    <dbReference type="NCBI Taxonomy" id="147425"/>
    <lineage>
        <taxon>Eukaryota</taxon>
        <taxon>Viridiplantae</taxon>
        <taxon>Streptophyta</taxon>
        <taxon>Embryophyta</taxon>
        <taxon>Tracheophyta</taxon>
        <taxon>Spermatophyta</taxon>
        <taxon>Magnoliopsida</taxon>
        <taxon>eudicotyledons</taxon>
        <taxon>Gunneridae</taxon>
        <taxon>Pentapetalae</taxon>
        <taxon>asterids</taxon>
        <taxon>lamiids</taxon>
        <taxon>Solanales</taxon>
        <taxon>Solanaceae</taxon>
        <taxon>Solanoideae</taxon>
        <taxon>Solaneae</taxon>
        <taxon>Solanum</taxon>
    </lineage>
</organism>
<proteinExistence type="predicted"/>
<evidence type="ECO:0000313" key="2">
    <source>
        <dbReference type="Proteomes" id="UP001371456"/>
    </source>
</evidence>
<name>A0AAN8TA33_SOLBU</name>
<reference evidence="1 2" key="1">
    <citation type="submission" date="2024-02" db="EMBL/GenBank/DDBJ databases">
        <title>de novo genome assembly of Solanum bulbocastanum strain 11H21.</title>
        <authorList>
            <person name="Hosaka A.J."/>
        </authorList>
    </citation>
    <scope>NUCLEOTIDE SEQUENCE [LARGE SCALE GENOMIC DNA]</scope>
    <source>
        <tissue evidence="1">Young leaves</tissue>
    </source>
</reference>
<protein>
    <submittedName>
        <fullName evidence="1">Uncharacterized protein</fullName>
    </submittedName>
</protein>
<accession>A0AAN8TA33</accession>
<keyword evidence="2" id="KW-1185">Reference proteome</keyword>